<dbReference type="Gene3D" id="3.30.43.10">
    <property type="entry name" value="Uridine Diphospho-n-acetylenolpyruvylglucosamine Reductase, domain 2"/>
    <property type="match status" value="1"/>
</dbReference>
<comment type="caution">
    <text evidence="7">The sequence shown here is derived from an EMBL/GenBank/DDBJ whole genome shotgun (WGS) entry which is preliminary data.</text>
</comment>
<dbReference type="PANTHER" id="PTHR42973">
    <property type="entry name" value="BINDING OXIDOREDUCTASE, PUTATIVE (AFU_ORTHOLOGUE AFUA_1G17690)-RELATED"/>
    <property type="match status" value="1"/>
</dbReference>
<dbReference type="PANTHER" id="PTHR42973:SF13">
    <property type="entry name" value="FAD-BINDING PCMH-TYPE DOMAIN-CONTAINING PROTEIN"/>
    <property type="match status" value="1"/>
</dbReference>
<dbReference type="InterPro" id="IPR006094">
    <property type="entry name" value="Oxid_FAD_bind_N"/>
</dbReference>
<dbReference type="InterPro" id="IPR016169">
    <property type="entry name" value="FAD-bd_PCMH_sub2"/>
</dbReference>
<dbReference type="InterPro" id="IPR016167">
    <property type="entry name" value="FAD-bd_PCMH_sub1"/>
</dbReference>
<dbReference type="Pfam" id="PF01565">
    <property type="entry name" value="FAD_binding_4"/>
    <property type="match status" value="1"/>
</dbReference>
<evidence type="ECO:0000256" key="2">
    <source>
        <dbReference type="ARBA" id="ARBA00022630"/>
    </source>
</evidence>
<comment type="similarity">
    <text evidence="1">Belongs to the oxygen-dependent FAD-linked oxidoreductase family.</text>
</comment>
<evidence type="ECO:0000256" key="1">
    <source>
        <dbReference type="ARBA" id="ARBA00005466"/>
    </source>
</evidence>
<keyword evidence="5" id="KW-0732">Signal</keyword>
<keyword evidence="3" id="KW-0274">FAD</keyword>
<dbReference type="AlphaFoldDB" id="A0A8H5NPV9"/>
<dbReference type="OrthoDB" id="2151789at2759"/>
<dbReference type="SUPFAM" id="SSF56176">
    <property type="entry name" value="FAD-binding/transporter-associated domain-like"/>
    <property type="match status" value="1"/>
</dbReference>
<evidence type="ECO:0000256" key="3">
    <source>
        <dbReference type="ARBA" id="ARBA00022827"/>
    </source>
</evidence>
<dbReference type="InterPro" id="IPR036318">
    <property type="entry name" value="FAD-bd_PCMH-like_sf"/>
</dbReference>
<dbReference type="GO" id="GO:0071949">
    <property type="term" value="F:FAD binding"/>
    <property type="evidence" value="ECO:0007669"/>
    <property type="project" value="InterPro"/>
</dbReference>
<evidence type="ECO:0000256" key="5">
    <source>
        <dbReference type="SAM" id="SignalP"/>
    </source>
</evidence>
<feature type="chain" id="PRO_5034219264" evidence="5">
    <location>
        <begin position="18"/>
        <end position="543"/>
    </location>
</feature>
<protein>
    <submittedName>
        <fullName evidence="7">Mitomycin radical oxidase</fullName>
    </submittedName>
</protein>
<accession>A0A8H5NPV9</accession>
<dbReference type="Proteomes" id="UP000546213">
    <property type="component" value="Unassembled WGS sequence"/>
</dbReference>
<reference evidence="7 8" key="1">
    <citation type="submission" date="2020-05" db="EMBL/GenBank/DDBJ databases">
        <title>Identification and distribution of gene clusters putatively required for synthesis of sphingolipid metabolism inhibitors in phylogenetically diverse species of the filamentous fungus Fusarium.</title>
        <authorList>
            <person name="Kim H.-S."/>
            <person name="Busman M."/>
            <person name="Brown D.W."/>
            <person name="Divon H."/>
            <person name="Uhlig S."/>
            <person name="Proctor R.H."/>
        </authorList>
    </citation>
    <scope>NUCLEOTIDE SEQUENCE [LARGE SCALE GENOMIC DNA]</scope>
    <source>
        <strain evidence="7 8">NRRL 36939</strain>
    </source>
</reference>
<dbReference type="InterPro" id="IPR050416">
    <property type="entry name" value="FAD-linked_Oxidoreductase"/>
</dbReference>
<name>A0A8H5NPV9_9HYPO</name>
<sequence length="543" mass="59029">MRNVLLFLYCLYHGVHGSTEGIRARSFSTSNAAQSITDRSNTEQCLESLGLRCKAVDTSGSNTQIASNVLKAMIPGALDLPGTKGYDESMTHYWSAAVAERAASIVHPASAEEVAATIKVLECFQVPFAVRSGGHQTAHGAAAITDGILISLDRLNAISYSTDNEIVSFGPGNRWLAVYRHLDQYDRGVTGGHIGLVGTGGQITGGGTSPLFHRYGFSSSNVQNFQVVVAGGSIVNANIEENPDLFWALKGGANNFGVATRLDMVTFPLQGIWSGGLGFDITQKEEVLDAFWKFQTESITKDNGTEILLGFGIRGNQTFIRGEAFADSSGYGNESYPDAFKPFYDVGILYQDAQDQRLAVSANLMANENLPEEGKIWNTPGGEGRMNFAMVTLKPDLQLYSQAVDIYLNTFIAARGVKDVQINLHISPITANAVRHARERGGMAAGWAEEDQLFFNIEMVYSQASDDDLMYSLSCECIVNVRALGAKRGLLMPTIWMNNAQTDDDVLGSYGAANYAKMKEVSHKYDPKRTFQDLCSGAYKLNK</sequence>
<evidence type="ECO:0000313" key="7">
    <source>
        <dbReference type="EMBL" id="KAF5573594.1"/>
    </source>
</evidence>
<keyword evidence="8" id="KW-1185">Reference proteome</keyword>
<dbReference type="GO" id="GO:0016491">
    <property type="term" value="F:oxidoreductase activity"/>
    <property type="evidence" value="ECO:0007669"/>
    <property type="project" value="UniProtKB-KW"/>
</dbReference>
<keyword evidence="4" id="KW-0560">Oxidoreductase</keyword>
<proteinExistence type="inferred from homology"/>
<dbReference type="PROSITE" id="PS51387">
    <property type="entry name" value="FAD_PCMH"/>
    <property type="match status" value="1"/>
</dbReference>
<gene>
    <name evidence="7" type="ORF">FPCIR_13921</name>
</gene>
<dbReference type="Gene3D" id="3.30.465.10">
    <property type="match status" value="1"/>
</dbReference>
<organism evidence="7 8">
    <name type="scientific">Fusarium pseudocircinatum</name>
    <dbReference type="NCBI Taxonomy" id="56676"/>
    <lineage>
        <taxon>Eukaryota</taxon>
        <taxon>Fungi</taxon>
        <taxon>Dikarya</taxon>
        <taxon>Ascomycota</taxon>
        <taxon>Pezizomycotina</taxon>
        <taxon>Sordariomycetes</taxon>
        <taxon>Hypocreomycetidae</taxon>
        <taxon>Hypocreales</taxon>
        <taxon>Nectriaceae</taxon>
        <taxon>Fusarium</taxon>
        <taxon>Fusarium fujikuroi species complex</taxon>
    </lineage>
</organism>
<dbReference type="Gene3D" id="3.40.462.20">
    <property type="match status" value="1"/>
</dbReference>
<evidence type="ECO:0000256" key="4">
    <source>
        <dbReference type="ARBA" id="ARBA00023002"/>
    </source>
</evidence>
<dbReference type="InterPro" id="IPR016166">
    <property type="entry name" value="FAD-bd_PCMH"/>
</dbReference>
<feature type="signal peptide" evidence="5">
    <location>
        <begin position="1"/>
        <end position="17"/>
    </location>
</feature>
<keyword evidence="2" id="KW-0285">Flavoprotein</keyword>
<dbReference type="EMBL" id="JAAOAS010000593">
    <property type="protein sequence ID" value="KAF5573594.1"/>
    <property type="molecule type" value="Genomic_DNA"/>
</dbReference>
<feature type="domain" description="FAD-binding PCMH-type" evidence="6">
    <location>
        <begin position="98"/>
        <end position="269"/>
    </location>
</feature>
<evidence type="ECO:0000259" key="6">
    <source>
        <dbReference type="PROSITE" id="PS51387"/>
    </source>
</evidence>
<evidence type="ECO:0000313" key="8">
    <source>
        <dbReference type="Proteomes" id="UP000546213"/>
    </source>
</evidence>